<dbReference type="PROSITE" id="PS50097">
    <property type="entry name" value="BTB"/>
    <property type="match status" value="3"/>
</dbReference>
<keyword evidence="2" id="KW-0963">Cytoplasm</keyword>
<dbReference type="GO" id="GO:0022008">
    <property type="term" value="P:neurogenesis"/>
    <property type="evidence" value="ECO:0007669"/>
    <property type="project" value="TreeGrafter"/>
</dbReference>
<evidence type="ECO:0000259" key="3">
    <source>
        <dbReference type="PROSITE" id="PS50097"/>
    </source>
</evidence>
<comment type="caution">
    <text evidence="4">The sequence shown here is derived from an EMBL/GenBank/DDBJ whole genome shotgun (WGS) entry which is preliminary data.</text>
</comment>
<dbReference type="InterPro" id="IPR011705">
    <property type="entry name" value="BACK"/>
</dbReference>
<dbReference type="GO" id="GO:0005829">
    <property type="term" value="C:cytosol"/>
    <property type="evidence" value="ECO:0007669"/>
    <property type="project" value="TreeGrafter"/>
</dbReference>
<proteinExistence type="predicted"/>
<comment type="subcellular location">
    <subcellularLocation>
        <location evidence="1">Cytoplasm</location>
    </subcellularLocation>
</comment>
<dbReference type="Pfam" id="PF00651">
    <property type="entry name" value="BTB"/>
    <property type="match status" value="3"/>
</dbReference>
<dbReference type="InterPro" id="IPR000210">
    <property type="entry name" value="BTB/POZ_dom"/>
</dbReference>
<dbReference type="InterPro" id="IPR038648">
    <property type="entry name" value="PHR_sf"/>
</dbReference>
<evidence type="ECO:0000313" key="4">
    <source>
        <dbReference type="EMBL" id="RMX42851.1"/>
    </source>
</evidence>
<gene>
    <name evidence="4" type="ORF">pdam_00005096</name>
</gene>
<feature type="domain" description="BTB" evidence="3">
    <location>
        <begin position="29"/>
        <end position="103"/>
    </location>
</feature>
<dbReference type="Gene3D" id="3.30.710.10">
    <property type="entry name" value="Potassium Channel Kv1.1, Chain A"/>
    <property type="match status" value="3"/>
</dbReference>
<evidence type="ECO:0000313" key="5">
    <source>
        <dbReference type="Proteomes" id="UP000275408"/>
    </source>
</evidence>
<dbReference type="PANTHER" id="PTHR45774">
    <property type="entry name" value="BTB/POZ DOMAIN-CONTAINING"/>
    <property type="match status" value="1"/>
</dbReference>
<keyword evidence="5" id="KW-1185">Reference proteome</keyword>
<reference evidence="4 5" key="1">
    <citation type="journal article" date="2018" name="Sci. Rep.">
        <title>Comparative analysis of the Pocillopora damicornis genome highlights role of immune system in coral evolution.</title>
        <authorList>
            <person name="Cunning R."/>
            <person name="Bay R.A."/>
            <person name="Gillette P."/>
            <person name="Baker A.C."/>
            <person name="Traylor-Knowles N."/>
        </authorList>
    </citation>
    <scope>NUCLEOTIDE SEQUENCE [LARGE SCALE GENOMIC DNA]</scope>
    <source>
        <strain evidence="4">RSMAS</strain>
        <tissue evidence="4">Whole animal</tissue>
    </source>
</reference>
<dbReference type="Pfam" id="PF07707">
    <property type="entry name" value="BACK"/>
    <property type="match status" value="2"/>
</dbReference>
<dbReference type="Proteomes" id="UP000275408">
    <property type="component" value="Unassembled WGS sequence"/>
</dbReference>
<dbReference type="SMART" id="SM00875">
    <property type="entry name" value="BACK"/>
    <property type="match status" value="2"/>
</dbReference>
<sequence>MSLTEDNWQTTRPTIRERTKFVFNNERFSDVNFVVRKMDDERESKHVIPAHKLVLSIGSPVFEAMFYGELPETKHSIELPDCEYESLLELFRYIYSDEVALDGSNVMRVLYLAKKYMVPSLAEECAKYLLKNLDPSNVFSILPSIQKYQEKDLMERCWKLIDEKTKEALRTDEFATIQRSLLNEVIIRDTLSVDEIDLFKAVDLWATKECERQGIEAHGDTKRRILGEQIVKAIRFPTMKEADFAGAVLDSDILTKHEIISIFKYFNSITKSVEGFSKAKRFGDIKRCCRLGLKSDNPWNYPNRRDCFNFSVDKDVALHAISFFAAIMSLTEENLQTNRPTIRERTKFFFNNERFSDVNFLVRKMDGERESKHVIPDLKLVLSICSPVFEAMFYGELPETKQSIELPDCNYESLLELFRYIYIDEVIIRDNLSVDEIDLFKAVDLWATKECERQGIEAHDLTTEAMSVGEENWQTTRPTIRERAKFVFNNDRLSDIKFVVRKMDGESESKQVIPAHKFVLSISSPVFESMFHGELAETRDSVELPDCDYESLLELFRFMYSDEVNLSASNIMGVLYLAKKYMVPSLAEKCSEYLLQNLDPSNVFSILPSAQKYQEKDLMERCWKVVDDQTEQAVKSDGFALIERSLLTEIIIRDTLMIKEIDLFKAVDLWATEECKRQGLEAVGATKRRILGEEIVKAIRFPIMKLEDFSSVVLASDVLTKEEIVSLVRHLTSVSKSGFFETIRSGSTTAIQTCCRFNSLPDNKWNYGRHPDVINFTTDKDIALCGVRFFGQKDSNYLVDFNLTMVEAATVLMSLRIESIQTKPLQAEKYSYTGFELIYSTKIMLKKNTRYRLSALIAGPTSERGMDGVSSVQCSGVTFTFMNSDIPYNNGSGVFDGQFPELIFCLE</sequence>
<dbReference type="Pfam" id="PF08005">
    <property type="entry name" value="PHR"/>
    <property type="match status" value="1"/>
</dbReference>
<dbReference type="SMART" id="SM00225">
    <property type="entry name" value="BTB"/>
    <property type="match status" value="3"/>
</dbReference>
<protein>
    <recommendedName>
        <fullName evidence="3">BTB domain-containing protein</fullName>
    </recommendedName>
</protein>
<feature type="domain" description="BTB" evidence="3">
    <location>
        <begin position="494"/>
        <end position="568"/>
    </location>
</feature>
<dbReference type="STRING" id="46731.A0A3M6TNG9"/>
<dbReference type="EMBL" id="RCHS01003253">
    <property type="protein sequence ID" value="RMX42851.1"/>
    <property type="molecule type" value="Genomic_DNA"/>
</dbReference>
<feature type="domain" description="BTB" evidence="3">
    <location>
        <begin position="356"/>
        <end position="430"/>
    </location>
</feature>
<dbReference type="SUPFAM" id="SSF54695">
    <property type="entry name" value="POZ domain"/>
    <property type="match status" value="3"/>
</dbReference>
<dbReference type="AlphaFoldDB" id="A0A3M6TNG9"/>
<dbReference type="PANTHER" id="PTHR45774:SF3">
    <property type="entry name" value="BTB (POZ) DOMAIN-CONTAINING 2B-RELATED"/>
    <property type="match status" value="1"/>
</dbReference>
<accession>A0A3M6TNG9</accession>
<dbReference type="Gene3D" id="2.60.120.820">
    <property type="entry name" value="PHR domain"/>
    <property type="match status" value="1"/>
</dbReference>
<evidence type="ECO:0000256" key="2">
    <source>
        <dbReference type="ARBA" id="ARBA00022490"/>
    </source>
</evidence>
<dbReference type="Gene3D" id="1.25.40.420">
    <property type="match status" value="2"/>
</dbReference>
<organism evidence="4 5">
    <name type="scientific">Pocillopora damicornis</name>
    <name type="common">Cauliflower coral</name>
    <name type="synonym">Millepora damicornis</name>
    <dbReference type="NCBI Taxonomy" id="46731"/>
    <lineage>
        <taxon>Eukaryota</taxon>
        <taxon>Metazoa</taxon>
        <taxon>Cnidaria</taxon>
        <taxon>Anthozoa</taxon>
        <taxon>Hexacorallia</taxon>
        <taxon>Scleractinia</taxon>
        <taxon>Astrocoeniina</taxon>
        <taxon>Pocilloporidae</taxon>
        <taxon>Pocillopora</taxon>
    </lineage>
</organism>
<evidence type="ECO:0000256" key="1">
    <source>
        <dbReference type="ARBA" id="ARBA00004496"/>
    </source>
</evidence>
<dbReference type="InterPro" id="IPR012983">
    <property type="entry name" value="PHR"/>
</dbReference>
<name>A0A3M6TNG9_POCDA</name>
<dbReference type="OrthoDB" id="636773at2759"/>
<dbReference type="InterPro" id="IPR011333">
    <property type="entry name" value="SKP1/BTB/POZ_sf"/>
</dbReference>